<name>A0A2P6PLG7_ROSCH</name>
<evidence type="ECO:0000313" key="7">
    <source>
        <dbReference type="EMBL" id="PRQ22778.1"/>
    </source>
</evidence>
<dbReference type="Gramene" id="PRQ22778">
    <property type="protein sequence ID" value="PRQ22778"/>
    <property type="gene ID" value="RchiOBHm_Chr6g0253981"/>
</dbReference>
<dbReference type="GO" id="GO:0061630">
    <property type="term" value="F:ubiquitin protein ligase activity"/>
    <property type="evidence" value="ECO:0007669"/>
    <property type="project" value="TreeGrafter"/>
</dbReference>
<dbReference type="GO" id="GO:0006511">
    <property type="term" value="P:ubiquitin-dependent protein catabolic process"/>
    <property type="evidence" value="ECO:0007669"/>
    <property type="project" value="TreeGrafter"/>
</dbReference>
<dbReference type="Pfam" id="PF13639">
    <property type="entry name" value="zf-RING_2"/>
    <property type="match status" value="1"/>
</dbReference>
<dbReference type="SMART" id="SM00184">
    <property type="entry name" value="RING"/>
    <property type="match status" value="1"/>
</dbReference>
<evidence type="ECO:0000256" key="4">
    <source>
        <dbReference type="PROSITE-ProRule" id="PRU00175"/>
    </source>
</evidence>
<gene>
    <name evidence="7" type="ORF">RchiOBHm_Chr6g0253981</name>
</gene>
<evidence type="ECO:0000256" key="5">
    <source>
        <dbReference type="SAM" id="MobiDB-lite"/>
    </source>
</evidence>
<dbReference type="PROSITE" id="PS50089">
    <property type="entry name" value="ZF_RING_2"/>
    <property type="match status" value="1"/>
</dbReference>
<dbReference type="STRING" id="74649.A0A2P6PLG7"/>
<evidence type="ECO:0000259" key="6">
    <source>
        <dbReference type="PROSITE" id="PS50089"/>
    </source>
</evidence>
<evidence type="ECO:0000256" key="3">
    <source>
        <dbReference type="ARBA" id="ARBA00022833"/>
    </source>
</evidence>
<dbReference type="Gene3D" id="3.30.40.10">
    <property type="entry name" value="Zinc/RING finger domain, C3HC4 (zinc finger)"/>
    <property type="match status" value="1"/>
</dbReference>
<proteinExistence type="predicted"/>
<feature type="region of interest" description="Disordered" evidence="5">
    <location>
        <begin position="71"/>
        <end position="93"/>
    </location>
</feature>
<dbReference type="InterPro" id="IPR001841">
    <property type="entry name" value="Znf_RING"/>
</dbReference>
<reference evidence="7 8" key="1">
    <citation type="journal article" date="2018" name="Nat. Genet.">
        <title>The Rosa genome provides new insights in the design of modern roses.</title>
        <authorList>
            <person name="Bendahmane M."/>
        </authorList>
    </citation>
    <scope>NUCLEOTIDE SEQUENCE [LARGE SCALE GENOMIC DNA]</scope>
    <source>
        <strain evidence="8">cv. Old Blush</strain>
    </source>
</reference>
<protein>
    <submittedName>
        <fullName evidence="7">Putative transcription factor C2H2 family</fullName>
    </submittedName>
</protein>
<keyword evidence="1" id="KW-0479">Metal-binding</keyword>
<dbReference type="InterPro" id="IPR051834">
    <property type="entry name" value="RING_finger_E3_ligase"/>
</dbReference>
<dbReference type="SUPFAM" id="SSF57850">
    <property type="entry name" value="RING/U-box"/>
    <property type="match status" value="1"/>
</dbReference>
<evidence type="ECO:0000256" key="1">
    <source>
        <dbReference type="ARBA" id="ARBA00022723"/>
    </source>
</evidence>
<dbReference type="AlphaFoldDB" id="A0A2P6PLG7"/>
<evidence type="ECO:0000256" key="2">
    <source>
        <dbReference type="ARBA" id="ARBA00022771"/>
    </source>
</evidence>
<dbReference type="GO" id="GO:0008270">
    <property type="term" value="F:zinc ion binding"/>
    <property type="evidence" value="ECO:0007669"/>
    <property type="project" value="UniProtKB-KW"/>
</dbReference>
<dbReference type="PANTHER" id="PTHR45931">
    <property type="entry name" value="SI:CH211-59O9.10"/>
    <property type="match status" value="1"/>
</dbReference>
<keyword evidence="8" id="KW-1185">Reference proteome</keyword>
<dbReference type="SMART" id="SM01197">
    <property type="entry name" value="FANCL_C"/>
    <property type="match status" value="1"/>
</dbReference>
<accession>A0A2P6PLG7</accession>
<comment type="caution">
    <text evidence="7">The sequence shown here is derived from an EMBL/GenBank/DDBJ whole genome shotgun (WGS) entry which is preliminary data.</text>
</comment>
<keyword evidence="2 4" id="KW-0863">Zinc-finger</keyword>
<keyword evidence="3" id="KW-0862">Zinc</keyword>
<dbReference type="OrthoDB" id="8062037at2759"/>
<dbReference type="PANTHER" id="PTHR45931:SF3">
    <property type="entry name" value="RING ZINC FINGER-CONTAINING PROTEIN"/>
    <property type="match status" value="1"/>
</dbReference>
<sequence length="269" mass="30311">MTSASELFYNRRSRYNNSRATHHDLGFDSLCPPDRIYNPRRHHNHHESDGCDLLRRTPSRHLRHRVSLTERGAGIGPEQPGTGNRVGPRVSGNERLPGAVVLARERLLERLRGMPPSETGRRRALQIYRSGLLGDDLAPVDERDWSTETWPGRSASVSQSSDLSSQIERMHLLQEANKKPPGLTQEVLDCLSVELFSNTELGVDGLVSKASRDCSICLESFMDGEELICLPCAHRFHTTCLGPWVRIRGDCPYCRRAIIVDSDMSKRTM</sequence>
<dbReference type="Proteomes" id="UP000238479">
    <property type="component" value="Chromosome 6"/>
</dbReference>
<dbReference type="InterPro" id="IPR013083">
    <property type="entry name" value="Znf_RING/FYVE/PHD"/>
</dbReference>
<feature type="domain" description="RING-type" evidence="6">
    <location>
        <begin position="214"/>
        <end position="255"/>
    </location>
</feature>
<dbReference type="EMBL" id="PDCK01000044">
    <property type="protein sequence ID" value="PRQ22778.1"/>
    <property type="molecule type" value="Genomic_DNA"/>
</dbReference>
<organism evidence="7 8">
    <name type="scientific">Rosa chinensis</name>
    <name type="common">China rose</name>
    <dbReference type="NCBI Taxonomy" id="74649"/>
    <lineage>
        <taxon>Eukaryota</taxon>
        <taxon>Viridiplantae</taxon>
        <taxon>Streptophyta</taxon>
        <taxon>Embryophyta</taxon>
        <taxon>Tracheophyta</taxon>
        <taxon>Spermatophyta</taxon>
        <taxon>Magnoliopsida</taxon>
        <taxon>eudicotyledons</taxon>
        <taxon>Gunneridae</taxon>
        <taxon>Pentapetalae</taxon>
        <taxon>rosids</taxon>
        <taxon>fabids</taxon>
        <taxon>Rosales</taxon>
        <taxon>Rosaceae</taxon>
        <taxon>Rosoideae</taxon>
        <taxon>Rosoideae incertae sedis</taxon>
        <taxon>Rosa</taxon>
    </lineage>
</organism>
<evidence type="ECO:0000313" key="8">
    <source>
        <dbReference type="Proteomes" id="UP000238479"/>
    </source>
</evidence>
<dbReference type="OMA" id="HHESDGC"/>
<dbReference type="GO" id="GO:0005634">
    <property type="term" value="C:nucleus"/>
    <property type="evidence" value="ECO:0007669"/>
    <property type="project" value="TreeGrafter"/>
</dbReference>